<name>X0XRS5_9ZZZZ</name>
<dbReference type="AlphaFoldDB" id="X0XRS5"/>
<organism evidence="2">
    <name type="scientific">marine sediment metagenome</name>
    <dbReference type="NCBI Taxonomy" id="412755"/>
    <lineage>
        <taxon>unclassified sequences</taxon>
        <taxon>metagenomes</taxon>
        <taxon>ecological metagenomes</taxon>
    </lineage>
</organism>
<gene>
    <name evidence="2" type="ORF">S01H1_71176</name>
</gene>
<feature type="non-terminal residue" evidence="2">
    <location>
        <position position="1"/>
    </location>
</feature>
<accession>X0XRS5</accession>
<comment type="caution">
    <text evidence="2">The sequence shown here is derived from an EMBL/GenBank/DDBJ whole genome shotgun (WGS) entry which is preliminary data.</text>
</comment>
<protein>
    <submittedName>
        <fullName evidence="2">Uncharacterized protein</fullName>
    </submittedName>
</protein>
<sequence length="63" mass="7376">IMKKTDMETKLESLVAEINKIKNAFISEGREATDAETAEIEELRNHIRNLEEIRESFLIEKKE</sequence>
<feature type="coiled-coil region" evidence="1">
    <location>
        <begin position="4"/>
        <end position="60"/>
    </location>
</feature>
<evidence type="ECO:0000256" key="1">
    <source>
        <dbReference type="SAM" id="Coils"/>
    </source>
</evidence>
<evidence type="ECO:0000313" key="2">
    <source>
        <dbReference type="EMBL" id="GAG39363.1"/>
    </source>
</evidence>
<dbReference type="EMBL" id="BARS01047380">
    <property type="protein sequence ID" value="GAG39363.1"/>
    <property type="molecule type" value="Genomic_DNA"/>
</dbReference>
<proteinExistence type="predicted"/>
<reference evidence="2" key="1">
    <citation type="journal article" date="2014" name="Front. Microbiol.">
        <title>High frequency of phylogenetically diverse reductive dehalogenase-homologous genes in deep subseafloor sedimentary metagenomes.</title>
        <authorList>
            <person name="Kawai M."/>
            <person name="Futagami T."/>
            <person name="Toyoda A."/>
            <person name="Takaki Y."/>
            <person name="Nishi S."/>
            <person name="Hori S."/>
            <person name="Arai W."/>
            <person name="Tsubouchi T."/>
            <person name="Morono Y."/>
            <person name="Uchiyama I."/>
            <person name="Ito T."/>
            <person name="Fujiyama A."/>
            <person name="Inagaki F."/>
            <person name="Takami H."/>
        </authorList>
    </citation>
    <scope>NUCLEOTIDE SEQUENCE</scope>
    <source>
        <strain evidence="2">Expedition CK06-06</strain>
    </source>
</reference>
<keyword evidence="1" id="KW-0175">Coiled coil</keyword>